<keyword evidence="2" id="KW-0472">Membrane</keyword>
<comment type="caution">
    <text evidence="3">The sequence shown here is derived from an EMBL/GenBank/DDBJ whole genome shotgun (WGS) entry which is preliminary data.</text>
</comment>
<evidence type="ECO:0000256" key="2">
    <source>
        <dbReference type="SAM" id="Phobius"/>
    </source>
</evidence>
<gene>
    <name evidence="3" type="ORF">CPB83DRAFT_849387</name>
</gene>
<feature type="compositionally biased region" description="Polar residues" evidence="1">
    <location>
        <begin position="306"/>
        <end position="316"/>
    </location>
</feature>
<sequence length="316" mass="34843">MERAPIPQGQPPPYAFVTRVYRRNLRPIVLATTIMAGVWSLFSGIGFFRSVSIYHDNQEPKLATFALVLGILCMVVVAIEAFGIFAAATSRLPAVRAYAYLSMVVALIAAATGIIRIVVHYSLKNELLDACTNTTNGQTVVYSGWWGPIESDTLDRDDAAAFCKHYYDRDSWSVIVSFLIITFLAVFFSLIGLNFLRQVLDPSSPANVLREPRQRGPNPNYPSHYNGPYNGPYNPQSQYPYPPPNGPPYRGTDAFVPPYDAGGMPPGYNRDDAKDGYGFGGDRGSMYKGDVVDEDTRPGPPHESDVTSPRTGNPFR</sequence>
<feature type="region of interest" description="Disordered" evidence="1">
    <location>
        <begin position="206"/>
        <end position="316"/>
    </location>
</feature>
<feature type="transmembrane region" description="Helical" evidence="2">
    <location>
        <begin position="62"/>
        <end position="85"/>
    </location>
</feature>
<keyword evidence="2" id="KW-0812">Transmembrane</keyword>
<dbReference type="Proteomes" id="UP000807306">
    <property type="component" value="Unassembled WGS sequence"/>
</dbReference>
<feature type="compositionally biased region" description="Low complexity" evidence="1">
    <location>
        <begin position="228"/>
        <end position="239"/>
    </location>
</feature>
<evidence type="ECO:0000313" key="3">
    <source>
        <dbReference type="EMBL" id="KAF9531137.1"/>
    </source>
</evidence>
<dbReference type="OrthoDB" id="3352285at2759"/>
<accession>A0A9P6JRS0</accession>
<keyword evidence="2" id="KW-1133">Transmembrane helix</keyword>
<evidence type="ECO:0000313" key="4">
    <source>
        <dbReference type="Proteomes" id="UP000807306"/>
    </source>
</evidence>
<reference evidence="3" key="1">
    <citation type="submission" date="2020-11" db="EMBL/GenBank/DDBJ databases">
        <authorList>
            <consortium name="DOE Joint Genome Institute"/>
            <person name="Ahrendt S."/>
            <person name="Riley R."/>
            <person name="Andreopoulos W."/>
            <person name="Labutti K."/>
            <person name="Pangilinan J."/>
            <person name="Ruiz-Duenas F.J."/>
            <person name="Barrasa J.M."/>
            <person name="Sanchez-Garcia M."/>
            <person name="Camarero S."/>
            <person name="Miyauchi S."/>
            <person name="Serrano A."/>
            <person name="Linde D."/>
            <person name="Babiker R."/>
            <person name="Drula E."/>
            <person name="Ayuso-Fernandez I."/>
            <person name="Pacheco R."/>
            <person name="Padilla G."/>
            <person name="Ferreira P."/>
            <person name="Barriuso J."/>
            <person name="Kellner H."/>
            <person name="Castanera R."/>
            <person name="Alfaro M."/>
            <person name="Ramirez L."/>
            <person name="Pisabarro A.G."/>
            <person name="Kuo A."/>
            <person name="Tritt A."/>
            <person name="Lipzen A."/>
            <person name="He G."/>
            <person name="Yan M."/>
            <person name="Ng V."/>
            <person name="Cullen D."/>
            <person name="Martin F."/>
            <person name="Rosso M.-N."/>
            <person name="Henrissat B."/>
            <person name="Hibbett D."/>
            <person name="Martinez A.T."/>
            <person name="Grigoriev I.V."/>
        </authorList>
    </citation>
    <scope>NUCLEOTIDE SEQUENCE</scope>
    <source>
        <strain evidence="3">CBS 506.95</strain>
    </source>
</reference>
<feature type="compositionally biased region" description="Basic and acidic residues" evidence="1">
    <location>
        <begin position="290"/>
        <end position="305"/>
    </location>
</feature>
<feature type="transmembrane region" description="Helical" evidence="2">
    <location>
        <begin position="28"/>
        <end position="50"/>
    </location>
</feature>
<organism evidence="3 4">
    <name type="scientific">Crepidotus variabilis</name>
    <dbReference type="NCBI Taxonomy" id="179855"/>
    <lineage>
        <taxon>Eukaryota</taxon>
        <taxon>Fungi</taxon>
        <taxon>Dikarya</taxon>
        <taxon>Basidiomycota</taxon>
        <taxon>Agaricomycotina</taxon>
        <taxon>Agaricomycetes</taxon>
        <taxon>Agaricomycetidae</taxon>
        <taxon>Agaricales</taxon>
        <taxon>Agaricineae</taxon>
        <taxon>Crepidotaceae</taxon>
        <taxon>Crepidotus</taxon>
    </lineage>
</organism>
<protein>
    <submittedName>
        <fullName evidence="3">Uncharacterized protein</fullName>
    </submittedName>
</protein>
<keyword evidence="4" id="KW-1185">Reference proteome</keyword>
<evidence type="ECO:0000256" key="1">
    <source>
        <dbReference type="SAM" id="MobiDB-lite"/>
    </source>
</evidence>
<name>A0A9P6JRS0_9AGAR</name>
<dbReference type="AlphaFoldDB" id="A0A9P6JRS0"/>
<proteinExistence type="predicted"/>
<feature type="transmembrane region" description="Helical" evidence="2">
    <location>
        <begin position="97"/>
        <end position="119"/>
    </location>
</feature>
<dbReference type="EMBL" id="MU157836">
    <property type="protein sequence ID" value="KAF9531137.1"/>
    <property type="molecule type" value="Genomic_DNA"/>
</dbReference>
<feature type="transmembrane region" description="Helical" evidence="2">
    <location>
        <begin position="174"/>
        <end position="196"/>
    </location>
</feature>